<feature type="region of interest" description="Disordered" evidence="1">
    <location>
        <begin position="28"/>
        <end position="87"/>
    </location>
</feature>
<keyword evidence="3" id="KW-1185">Reference proteome</keyword>
<evidence type="ECO:0000313" key="3">
    <source>
        <dbReference type="Proteomes" id="UP001488805"/>
    </source>
</evidence>
<proteinExistence type="predicted"/>
<evidence type="ECO:0000313" key="2">
    <source>
        <dbReference type="EMBL" id="KAK9516731.1"/>
    </source>
</evidence>
<name>A0AAW1E2P8_ZOAVI</name>
<protein>
    <submittedName>
        <fullName evidence="2">Uncharacterized protein</fullName>
    </submittedName>
</protein>
<evidence type="ECO:0000256" key="1">
    <source>
        <dbReference type="SAM" id="MobiDB-lite"/>
    </source>
</evidence>
<comment type="caution">
    <text evidence="2">The sequence shown here is derived from an EMBL/GenBank/DDBJ whole genome shotgun (WGS) entry which is preliminary data.</text>
</comment>
<dbReference type="Proteomes" id="UP001488805">
    <property type="component" value="Unassembled WGS sequence"/>
</dbReference>
<accession>A0AAW1E2P8</accession>
<organism evidence="2 3">
    <name type="scientific">Zoarces viviparus</name>
    <name type="common">Viviparous eelpout</name>
    <name type="synonym">Blennius viviparus</name>
    <dbReference type="NCBI Taxonomy" id="48416"/>
    <lineage>
        <taxon>Eukaryota</taxon>
        <taxon>Metazoa</taxon>
        <taxon>Chordata</taxon>
        <taxon>Craniata</taxon>
        <taxon>Vertebrata</taxon>
        <taxon>Euteleostomi</taxon>
        <taxon>Actinopterygii</taxon>
        <taxon>Neopterygii</taxon>
        <taxon>Teleostei</taxon>
        <taxon>Neoteleostei</taxon>
        <taxon>Acanthomorphata</taxon>
        <taxon>Eupercaria</taxon>
        <taxon>Perciformes</taxon>
        <taxon>Cottioidei</taxon>
        <taxon>Zoarcales</taxon>
        <taxon>Zoarcidae</taxon>
        <taxon>Zoarcinae</taxon>
        <taxon>Zoarces</taxon>
    </lineage>
</organism>
<feature type="compositionally biased region" description="Basic and acidic residues" evidence="1">
    <location>
        <begin position="62"/>
        <end position="79"/>
    </location>
</feature>
<dbReference type="EMBL" id="JBCEZU010000575">
    <property type="protein sequence ID" value="KAK9516731.1"/>
    <property type="molecule type" value="Genomic_DNA"/>
</dbReference>
<sequence>MQINEAREEEWKDKQEENIKEVTLNKLIKLDPHHPNPEDNLKPTASPGPRSLILDPKPPAAQDKRSEEAGKKEQQEVRQKPSPPKAADILVFLVPSVPYIL</sequence>
<gene>
    <name evidence="2" type="ORF">VZT92_024646</name>
</gene>
<reference evidence="2 3" key="1">
    <citation type="journal article" date="2024" name="Genome Biol. Evol.">
        <title>Chromosome-level genome assembly of the viviparous eelpout Zoarces viviparus.</title>
        <authorList>
            <person name="Fuhrmann N."/>
            <person name="Brasseur M.V."/>
            <person name="Bakowski C.E."/>
            <person name="Podsiadlowski L."/>
            <person name="Prost S."/>
            <person name="Krehenwinkel H."/>
            <person name="Mayer C."/>
        </authorList>
    </citation>
    <scope>NUCLEOTIDE SEQUENCE [LARGE SCALE GENOMIC DNA]</scope>
    <source>
        <strain evidence="2">NO-MEL_2022_Ind0_liver</strain>
    </source>
</reference>
<feature type="compositionally biased region" description="Basic and acidic residues" evidence="1">
    <location>
        <begin position="28"/>
        <end position="41"/>
    </location>
</feature>
<dbReference type="AlphaFoldDB" id="A0AAW1E2P8"/>